<dbReference type="EMBL" id="JAAMPC010000007">
    <property type="protein sequence ID" value="KAG2303832.1"/>
    <property type="molecule type" value="Genomic_DNA"/>
</dbReference>
<reference evidence="4 5" key="1">
    <citation type="submission" date="2020-02" db="EMBL/GenBank/DDBJ databases">
        <authorList>
            <person name="Ma Q."/>
            <person name="Huang Y."/>
            <person name="Song X."/>
            <person name="Pei D."/>
        </authorList>
    </citation>
    <scope>NUCLEOTIDE SEQUENCE [LARGE SCALE GENOMIC DNA]</scope>
    <source>
        <strain evidence="4">Sxm20200214</strain>
        <tissue evidence="4">Leaf</tissue>
    </source>
</reference>
<dbReference type="AlphaFoldDB" id="A0A8X7SCK6"/>
<dbReference type="Pfam" id="PF14392">
    <property type="entry name" value="zf-CCHC_4"/>
    <property type="match status" value="1"/>
</dbReference>
<organism evidence="4 5">
    <name type="scientific">Brassica carinata</name>
    <name type="common">Ethiopian mustard</name>
    <name type="synonym">Abyssinian cabbage</name>
    <dbReference type="NCBI Taxonomy" id="52824"/>
    <lineage>
        <taxon>Eukaryota</taxon>
        <taxon>Viridiplantae</taxon>
        <taxon>Streptophyta</taxon>
        <taxon>Embryophyta</taxon>
        <taxon>Tracheophyta</taxon>
        <taxon>Spermatophyta</taxon>
        <taxon>Magnoliopsida</taxon>
        <taxon>eudicotyledons</taxon>
        <taxon>Gunneridae</taxon>
        <taxon>Pentapetalae</taxon>
        <taxon>rosids</taxon>
        <taxon>malvids</taxon>
        <taxon>Brassicales</taxon>
        <taxon>Brassicaceae</taxon>
        <taxon>Brassiceae</taxon>
        <taxon>Brassica</taxon>
    </lineage>
</organism>
<feature type="domain" description="DUF4283" evidence="2">
    <location>
        <begin position="124"/>
        <end position="200"/>
    </location>
</feature>
<feature type="domain" description="Zinc knuckle CX2CX4HX4C" evidence="3">
    <location>
        <begin position="271"/>
        <end position="304"/>
    </location>
</feature>
<dbReference type="Proteomes" id="UP000886595">
    <property type="component" value="Unassembled WGS sequence"/>
</dbReference>
<keyword evidence="5" id="KW-1185">Reference proteome</keyword>
<evidence type="ECO:0008006" key="6">
    <source>
        <dbReference type="Google" id="ProtNLM"/>
    </source>
</evidence>
<evidence type="ECO:0000313" key="5">
    <source>
        <dbReference type="Proteomes" id="UP000886595"/>
    </source>
</evidence>
<protein>
    <recommendedName>
        <fullName evidence="6">DUF4283 domain-containing protein</fullName>
    </recommendedName>
</protein>
<accession>A0A8X7SCK6</accession>
<feature type="compositionally biased region" description="Basic and acidic residues" evidence="1">
    <location>
        <begin position="499"/>
        <end position="525"/>
    </location>
</feature>
<dbReference type="InterPro" id="IPR025558">
    <property type="entry name" value="DUF4283"/>
</dbReference>
<dbReference type="PANTHER" id="PTHR31286">
    <property type="entry name" value="GLYCINE-RICH CELL WALL STRUCTURAL PROTEIN 1.8-LIKE"/>
    <property type="match status" value="1"/>
</dbReference>
<dbReference type="InterPro" id="IPR025836">
    <property type="entry name" value="Zn_knuckle_CX2CX4HX4C"/>
</dbReference>
<evidence type="ECO:0000259" key="3">
    <source>
        <dbReference type="Pfam" id="PF14392"/>
    </source>
</evidence>
<dbReference type="Pfam" id="PF14111">
    <property type="entry name" value="DUF4283"/>
    <property type="match status" value="1"/>
</dbReference>
<sequence length="557" mass="63318">MGLLIHITISPNHGWVGIFGEGIRRINQKILALMEWDWWRGKVEIQSCYKRRGSAEELNILSTSFFSKRLTIIGAFGDICLLVIMAQSQLIGKSCDSKSVECTRKRLKISVPHFDNTELIKQYDKTLIRRCMNPAEQDVKALIVMLPKIWKVEDRGAGTDLGLGRFQFDFVEEEDIETVLKSQPFHFDYWMIALARWQPKMPQNYPSTIQFWIKVMGIPLEFWDAPTFQSIGDELGKTVEVDLDYGRVKVVIDGDKELSFDTTVDFAGGEFHEGDEAFISLKYEKLFGFCETCFSLSHDVDHCPLTSKIPRKKKEGVVINGEMGQKGKGRDLREYAGKGKGKMYEEQDNQYHSYRNNYREHEGGFRHRSSQGTHRSSRGMTRGLNPRAWEVVAVREEGEINQQEQEKVMRKDQEAPPMKDSDIILADVKKVISAPDIEENGLDVVNESLGDENNDGVDDVMELDEEWVNVIGNEEVSDDGFQNLSDVEGEVNNDQVLEGLKDPKDEAIQSGETEGKELATGEVDKKKGRKARMVQAFIATRKRAATKPASRQREGSK</sequence>
<gene>
    <name evidence="4" type="ORF">Bca52824_032483</name>
</gene>
<dbReference type="InterPro" id="IPR040256">
    <property type="entry name" value="At4g02000-like"/>
</dbReference>
<dbReference type="OrthoDB" id="1745573at2759"/>
<evidence type="ECO:0000259" key="2">
    <source>
        <dbReference type="Pfam" id="PF14111"/>
    </source>
</evidence>
<evidence type="ECO:0000313" key="4">
    <source>
        <dbReference type="EMBL" id="KAG2303832.1"/>
    </source>
</evidence>
<feature type="region of interest" description="Disordered" evidence="1">
    <location>
        <begin position="499"/>
        <end position="530"/>
    </location>
</feature>
<dbReference type="PANTHER" id="PTHR31286:SF65">
    <property type="entry name" value="DUF4283 DOMAIN-CONTAINING PROTEIN"/>
    <property type="match status" value="1"/>
</dbReference>
<evidence type="ECO:0000256" key="1">
    <source>
        <dbReference type="SAM" id="MobiDB-lite"/>
    </source>
</evidence>
<proteinExistence type="predicted"/>
<comment type="caution">
    <text evidence="4">The sequence shown here is derived from an EMBL/GenBank/DDBJ whole genome shotgun (WGS) entry which is preliminary data.</text>
</comment>
<name>A0A8X7SCK6_BRACI</name>